<keyword evidence="2" id="KW-1133">Transmembrane helix</keyword>
<name>A0AAN7LI02_TRANT</name>
<dbReference type="AlphaFoldDB" id="A0AAN7LI02"/>
<reference evidence="3 4" key="1">
    <citation type="journal article" date="2023" name="Hortic Res">
        <title>Pangenome of water caltrop reveals structural variations and asymmetric subgenome divergence after allopolyploidization.</title>
        <authorList>
            <person name="Zhang X."/>
            <person name="Chen Y."/>
            <person name="Wang L."/>
            <person name="Yuan Y."/>
            <person name="Fang M."/>
            <person name="Shi L."/>
            <person name="Lu R."/>
            <person name="Comes H.P."/>
            <person name="Ma Y."/>
            <person name="Chen Y."/>
            <person name="Huang G."/>
            <person name="Zhou Y."/>
            <person name="Zheng Z."/>
            <person name="Qiu Y."/>
        </authorList>
    </citation>
    <scope>NUCLEOTIDE SEQUENCE [LARGE SCALE GENOMIC DNA]</scope>
    <source>
        <strain evidence="3">F231</strain>
    </source>
</reference>
<protein>
    <recommendedName>
        <fullName evidence="5">Transmembrane protein</fullName>
    </recommendedName>
</protein>
<gene>
    <name evidence="3" type="ORF">SAY86_010474</name>
</gene>
<dbReference type="Proteomes" id="UP001346149">
    <property type="component" value="Unassembled WGS sequence"/>
</dbReference>
<feature type="compositionally biased region" description="Basic residues" evidence="1">
    <location>
        <begin position="86"/>
        <end position="99"/>
    </location>
</feature>
<evidence type="ECO:0000313" key="4">
    <source>
        <dbReference type="Proteomes" id="UP001346149"/>
    </source>
</evidence>
<evidence type="ECO:0000313" key="3">
    <source>
        <dbReference type="EMBL" id="KAK4786641.1"/>
    </source>
</evidence>
<feature type="transmembrane region" description="Helical" evidence="2">
    <location>
        <begin position="20"/>
        <end position="44"/>
    </location>
</feature>
<keyword evidence="2" id="KW-0472">Membrane</keyword>
<evidence type="ECO:0008006" key="5">
    <source>
        <dbReference type="Google" id="ProtNLM"/>
    </source>
</evidence>
<evidence type="ECO:0000256" key="2">
    <source>
        <dbReference type="SAM" id="Phobius"/>
    </source>
</evidence>
<sequence length="151" mass="16611">MDEVKIPNASHPFPVPNQTMGLSQIFLIGNSLIFLMLFISTFLFSSTYSDEALHYFPTPSYTPSSPTPSQIFHVSVNNPPSPFLKNQRKRSSTKRKKIRQDKMKDGPFAAMLPKGTVPPSGSSACHNEKPDSVNYALCSLPSAASSSEFEP</sequence>
<keyword evidence="4" id="KW-1185">Reference proteome</keyword>
<proteinExistence type="predicted"/>
<accession>A0AAN7LI02</accession>
<organism evidence="3 4">
    <name type="scientific">Trapa natans</name>
    <name type="common">Water chestnut</name>
    <dbReference type="NCBI Taxonomy" id="22666"/>
    <lineage>
        <taxon>Eukaryota</taxon>
        <taxon>Viridiplantae</taxon>
        <taxon>Streptophyta</taxon>
        <taxon>Embryophyta</taxon>
        <taxon>Tracheophyta</taxon>
        <taxon>Spermatophyta</taxon>
        <taxon>Magnoliopsida</taxon>
        <taxon>eudicotyledons</taxon>
        <taxon>Gunneridae</taxon>
        <taxon>Pentapetalae</taxon>
        <taxon>rosids</taxon>
        <taxon>malvids</taxon>
        <taxon>Myrtales</taxon>
        <taxon>Lythraceae</taxon>
        <taxon>Trapa</taxon>
    </lineage>
</organism>
<keyword evidence="2" id="KW-0812">Transmembrane</keyword>
<evidence type="ECO:0000256" key="1">
    <source>
        <dbReference type="SAM" id="MobiDB-lite"/>
    </source>
</evidence>
<dbReference type="EMBL" id="JAXQNO010000012">
    <property type="protein sequence ID" value="KAK4786641.1"/>
    <property type="molecule type" value="Genomic_DNA"/>
</dbReference>
<comment type="caution">
    <text evidence="3">The sequence shown here is derived from an EMBL/GenBank/DDBJ whole genome shotgun (WGS) entry which is preliminary data.</text>
</comment>
<feature type="region of interest" description="Disordered" evidence="1">
    <location>
        <begin position="76"/>
        <end position="128"/>
    </location>
</feature>